<sequence>MEEVTGLRWPECGAQRLRLGEVEIDLRYRSVHRGGVAYELNPRCFELLLLFLREPRMLQTREAIFRKVWPGVVVEDANLTTGIWMLRRALGGLAKQWIRTVSKQGYIFDPPASVQLEVCDPEPQPAAAAPAQALHDGEHYAAIEEPTPQAAPLQPPPPREPLLSRSRAALLALAACLALFLLAAALLHKDGGPALPMRVLLVDASDSAAAAPTRWPARLLHAWLDWQLHSAPDLVVGDAGRGAAQGHELAVLLSVDMSAQRDGEWQVAARFRGSAAPADIVQFSSSERLVATLDQVSRRTLAALSARLDAAQAPPLALDQLTAAELVDGLDAQRQRRWAEAVRILTGVVEKSPGLGFARLRLAQSLAELGQQAAAQVELSRAQPWTDALPANLRLPIQAEQALIRRDYDGAAQIYAGLLKSGGDNPAYRLAEAASLSLGGRSLDAARRLAGELPAAPELALRWLLEQSQIELANRDLARAGETAARALELARRQGSTHEQARAALLLADIQVSRGQAVEQDLFAQAAAGFEAAGDRLGALRARLYAELAQAPAAAALAHLDELLAQARSAGNAAVEIDALRRAAQWSYRRGDARDVRARLDQAAAVAESTGNRYERRRTDMELLREDALRLDFAALENRIAVLRAQPLQGALAYAVGVAQARLHYLRGQYPAALAVLQQTDDLLREAGDGVLPQIAVTVGCYRAIVHTLLGQTTSARNDYRDCRASGLPAFNQLADLGDAELAIQAGDLAEARRLLAPVRARLAAVSAQPDRWGLSMDLAPLLARSGDLRGARELVEEVLPAVVESGYRLIEADLRITLAEIALAEDRPADAEREAAAGAALLPADYWYERRRLRTVQALLSQSRGQLAAAARQIDALHADARERGDVLGELLVHSLMDANIAAAGCPDERRARLVAQSGMRGASDIWMNPAARGERTALNTRP</sequence>
<name>A0ABT1QP87_9GAMM</name>
<keyword evidence="3" id="KW-0812">Transmembrane</keyword>
<reference evidence="5" key="1">
    <citation type="submission" date="2022-07" db="EMBL/GenBank/DDBJ databases">
        <title>Tahibacter sp., a new gammaproteobacterium isolated from the silt sample collected at pig farm.</title>
        <authorList>
            <person name="Chen H."/>
        </authorList>
    </citation>
    <scope>NUCLEOTIDE SEQUENCE</scope>
    <source>
        <strain evidence="5">P2K</strain>
    </source>
</reference>
<evidence type="ECO:0000259" key="4">
    <source>
        <dbReference type="PROSITE" id="PS51755"/>
    </source>
</evidence>
<dbReference type="Gene3D" id="1.10.10.10">
    <property type="entry name" value="Winged helix-like DNA-binding domain superfamily/Winged helix DNA-binding domain"/>
    <property type="match status" value="1"/>
</dbReference>
<keyword evidence="3" id="KW-0472">Membrane</keyword>
<dbReference type="SUPFAM" id="SSF48452">
    <property type="entry name" value="TPR-like"/>
    <property type="match status" value="1"/>
</dbReference>
<dbReference type="SMART" id="SM00862">
    <property type="entry name" value="Trans_reg_C"/>
    <property type="match status" value="1"/>
</dbReference>
<accession>A0ABT1QP87</accession>
<keyword evidence="6" id="KW-1185">Reference proteome</keyword>
<dbReference type="RefSeq" id="WP_255912317.1">
    <property type="nucleotide sequence ID" value="NZ_JANFQO010000004.1"/>
</dbReference>
<feature type="transmembrane region" description="Helical" evidence="3">
    <location>
        <begin position="168"/>
        <end position="187"/>
    </location>
</feature>
<keyword evidence="1 2" id="KW-0238">DNA-binding</keyword>
<dbReference type="InterPro" id="IPR001867">
    <property type="entry name" value="OmpR/PhoB-type_DNA-bd"/>
</dbReference>
<gene>
    <name evidence="5" type="ORF">NM961_05235</name>
</gene>
<dbReference type="PROSITE" id="PS51755">
    <property type="entry name" value="OMPR_PHOB"/>
    <property type="match status" value="1"/>
</dbReference>
<dbReference type="EMBL" id="JANFQO010000004">
    <property type="protein sequence ID" value="MCQ4164109.1"/>
    <property type="molecule type" value="Genomic_DNA"/>
</dbReference>
<organism evidence="5 6">
    <name type="scientific">Tahibacter harae</name>
    <dbReference type="NCBI Taxonomy" id="2963937"/>
    <lineage>
        <taxon>Bacteria</taxon>
        <taxon>Pseudomonadati</taxon>
        <taxon>Pseudomonadota</taxon>
        <taxon>Gammaproteobacteria</taxon>
        <taxon>Lysobacterales</taxon>
        <taxon>Rhodanobacteraceae</taxon>
        <taxon>Tahibacter</taxon>
    </lineage>
</organism>
<dbReference type="Pfam" id="PF00486">
    <property type="entry name" value="Trans_reg_C"/>
    <property type="match status" value="1"/>
</dbReference>
<dbReference type="SUPFAM" id="SSF46894">
    <property type="entry name" value="C-terminal effector domain of the bipartite response regulators"/>
    <property type="match status" value="1"/>
</dbReference>
<comment type="caution">
    <text evidence="5">The sequence shown here is derived from an EMBL/GenBank/DDBJ whole genome shotgun (WGS) entry which is preliminary data.</text>
</comment>
<evidence type="ECO:0000256" key="3">
    <source>
        <dbReference type="SAM" id="Phobius"/>
    </source>
</evidence>
<evidence type="ECO:0000313" key="5">
    <source>
        <dbReference type="EMBL" id="MCQ4164109.1"/>
    </source>
</evidence>
<feature type="DNA-binding region" description="OmpR/PhoB-type" evidence="2">
    <location>
        <begin position="14"/>
        <end position="110"/>
    </location>
</feature>
<dbReference type="InterPro" id="IPR016032">
    <property type="entry name" value="Sig_transdc_resp-reg_C-effctor"/>
</dbReference>
<dbReference type="Proteomes" id="UP001165498">
    <property type="component" value="Unassembled WGS sequence"/>
</dbReference>
<evidence type="ECO:0000256" key="2">
    <source>
        <dbReference type="PROSITE-ProRule" id="PRU01091"/>
    </source>
</evidence>
<dbReference type="InterPro" id="IPR011990">
    <property type="entry name" value="TPR-like_helical_dom_sf"/>
</dbReference>
<feature type="domain" description="OmpR/PhoB-type" evidence="4">
    <location>
        <begin position="14"/>
        <end position="110"/>
    </location>
</feature>
<dbReference type="InterPro" id="IPR036388">
    <property type="entry name" value="WH-like_DNA-bd_sf"/>
</dbReference>
<keyword evidence="3" id="KW-1133">Transmembrane helix</keyword>
<protein>
    <submittedName>
        <fullName evidence="5">Winged helix-turn-helix domain-containing protein</fullName>
    </submittedName>
</protein>
<evidence type="ECO:0000313" key="6">
    <source>
        <dbReference type="Proteomes" id="UP001165498"/>
    </source>
</evidence>
<evidence type="ECO:0000256" key="1">
    <source>
        <dbReference type="ARBA" id="ARBA00023125"/>
    </source>
</evidence>
<proteinExistence type="predicted"/>